<dbReference type="KEGG" id="chrb:DK843_22610"/>
<dbReference type="SUPFAM" id="SSF47413">
    <property type="entry name" value="lambda repressor-like DNA-binding domains"/>
    <property type="match status" value="1"/>
</dbReference>
<dbReference type="InterPro" id="IPR010982">
    <property type="entry name" value="Lambda_DNA-bd_dom_sf"/>
</dbReference>
<feature type="domain" description="HTH cro/C1-type" evidence="1">
    <location>
        <begin position="8"/>
        <end position="62"/>
    </location>
</feature>
<evidence type="ECO:0000259" key="1">
    <source>
        <dbReference type="PROSITE" id="PS50943"/>
    </source>
</evidence>
<reference evidence="2 3" key="1">
    <citation type="submission" date="2018-05" db="EMBL/GenBank/DDBJ databases">
        <title>Genome sequencing, assembly and analysis of the novel insecticidal bacterium, Chromobacterium phragmitis.</title>
        <authorList>
            <person name="Sparks M.E."/>
            <person name="Blackburn M.B."/>
            <person name="Gundersen-Rindal D.E."/>
        </authorList>
    </citation>
    <scope>NUCLEOTIDE SEQUENCE [LARGE SCALE GENOMIC DNA]</scope>
    <source>
        <strain evidence="2">IIBBL 274-1</strain>
        <plasmid evidence="2 3">unnamed</plasmid>
    </source>
</reference>
<accession>A0A344UPE8</accession>
<gene>
    <name evidence="2" type="ORF">DK843_22610</name>
</gene>
<dbReference type="EMBL" id="CP029555">
    <property type="protein sequence ID" value="AXE37146.1"/>
    <property type="molecule type" value="Genomic_DNA"/>
</dbReference>
<dbReference type="AlphaFoldDB" id="A0A344UPE8"/>
<geneLocation type="plasmid" evidence="2 3">
    <name>unnamed</name>
</geneLocation>
<protein>
    <recommendedName>
        <fullName evidence="1">HTH cro/C1-type domain-containing protein</fullName>
    </recommendedName>
</protein>
<dbReference type="InterPro" id="IPR001387">
    <property type="entry name" value="Cro/C1-type_HTH"/>
</dbReference>
<dbReference type="SMART" id="SM00530">
    <property type="entry name" value="HTH_XRE"/>
    <property type="match status" value="1"/>
</dbReference>
<dbReference type="RefSeq" id="WP_114074580.1">
    <property type="nucleotide sequence ID" value="NZ_CP029555.1"/>
</dbReference>
<dbReference type="Proteomes" id="UP000252038">
    <property type="component" value="Plasmid unnamed"/>
</dbReference>
<organism evidence="2 3">
    <name type="scientific">Chromobacterium phragmitis</name>
    <dbReference type="NCBI Taxonomy" id="2202141"/>
    <lineage>
        <taxon>Bacteria</taxon>
        <taxon>Pseudomonadati</taxon>
        <taxon>Pseudomonadota</taxon>
        <taxon>Betaproteobacteria</taxon>
        <taxon>Neisseriales</taxon>
        <taxon>Chromobacteriaceae</taxon>
        <taxon>Chromobacterium</taxon>
    </lineage>
</organism>
<keyword evidence="2" id="KW-0614">Plasmid</keyword>
<proteinExistence type="predicted"/>
<dbReference type="GO" id="GO:0003677">
    <property type="term" value="F:DNA binding"/>
    <property type="evidence" value="ECO:0007669"/>
    <property type="project" value="InterPro"/>
</dbReference>
<dbReference type="Pfam" id="PF01381">
    <property type="entry name" value="HTH_3"/>
    <property type="match status" value="1"/>
</dbReference>
<sequence>MTIDKPWFRQQFDSANISQNQVAQELGIPRSAMTKLLTGKRALKASEAVQLAEIIDAPLPEVLTRFGILPPAEIDPVLVSHIVDNMGQLNALPRGAAVAPPVLEIPHHCHCIQFRTASATAEELRTVDGWYVYTGPFTTSVQQAVGRWVIAISRAGELGVGMLYRSYKNYHQYNIVGPMPLSESDIAECAAVLHIVT</sequence>
<dbReference type="CDD" id="cd00093">
    <property type="entry name" value="HTH_XRE"/>
    <property type="match status" value="1"/>
</dbReference>
<dbReference type="PROSITE" id="PS50943">
    <property type="entry name" value="HTH_CROC1"/>
    <property type="match status" value="1"/>
</dbReference>
<dbReference type="Gene3D" id="1.10.260.40">
    <property type="entry name" value="lambda repressor-like DNA-binding domains"/>
    <property type="match status" value="1"/>
</dbReference>
<name>A0A344UPE8_9NEIS</name>
<evidence type="ECO:0000313" key="2">
    <source>
        <dbReference type="EMBL" id="AXE37146.1"/>
    </source>
</evidence>
<evidence type="ECO:0000313" key="3">
    <source>
        <dbReference type="Proteomes" id="UP000252038"/>
    </source>
</evidence>